<evidence type="ECO:0000313" key="2">
    <source>
        <dbReference type="EMBL" id="KZV49705.1"/>
    </source>
</evidence>
<gene>
    <name evidence="2" type="ORF">F511_30037</name>
</gene>
<reference evidence="2 3" key="1">
    <citation type="journal article" date="2015" name="Proc. Natl. Acad. Sci. U.S.A.">
        <title>The resurrection genome of Boea hygrometrica: A blueprint for survival of dehydration.</title>
        <authorList>
            <person name="Xiao L."/>
            <person name="Yang G."/>
            <person name="Zhang L."/>
            <person name="Yang X."/>
            <person name="Zhao S."/>
            <person name="Ji Z."/>
            <person name="Zhou Q."/>
            <person name="Hu M."/>
            <person name="Wang Y."/>
            <person name="Chen M."/>
            <person name="Xu Y."/>
            <person name="Jin H."/>
            <person name="Xiao X."/>
            <person name="Hu G."/>
            <person name="Bao F."/>
            <person name="Hu Y."/>
            <person name="Wan P."/>
            <person name="Li L."/>
            <person name="Deng X."/>
            <person name="Kuang T."/>
            <person name="Xiang C."/>
            <person name="Zhu J.K."/>
            <person name="Oliver M.J."/>
            <person name="He Y."/>
        </authorList>
    </citation>
    <scope>NUCLEOTIDE SEQUENCE [LARGE SCALE GENOMIC DNA]</scope>
    <source>
        <strain evidence="3">cv. XS01</strain>
    </source>
</reference>
<feature type="region of interest" description="Disordered" evidence="1">
    <location>
        <begin position="107"/>
        <end position="133"/>
    </location>
</feature>
<dbReference type="Proteomes" id="UP000250235">
    <property type="component" value="Unassembled WGS sequence"/>
</dbReference>
<accession>A0A2Z7CTK0</accession>
<evidence type="ECO:0000256" key="1">
    <source>
        <dbReference type="SAM" id="MobiDB-lite"/>
    </source>
</evidence>
<dbReference type="EMBL" id="KQ992986">
    <property type="protein sequence ID" value="KZV49705.1"/>
    <property type="molecule type" value="Genomic_DNA"/>
</dbReference>
<protein>
    <submittedName>
        <fullName evidence="2">Uncharacterized protein</fullName>
    </submittedName>
</protein>
<organism evidence="2 3">
    <name type="scientific">Dorcoceras hygrometricum</name>
    <dbReference type="NCBI Taxonomy" id="472368"/>
    <lineage>
        <taxon>Eukaryota</taxon>
        <taxon>Viridiplantae</taxon>
        <taxon>Streptophyta</taxon>
        <taxon>Embryophyta</taxon>
        <taxon>Tracheophyta</taxon>
        <taxon>Spermatophyta</taxon>
        <taxon>Magnoliopsida</taxon>
        <taxon>eudicotyledons</taxon>
        <taxon>Gunneridae</taxon>
        <taxon>Pentapetalae</taxon>
        <taxon>asterids</taxon>
        <taxon>lamiids</taxon>
        <taxon>Lamiales</taxon>
        <taxon>Gesneriaceae</taxon>
        <taxon>Didymocarpoideae</taxon>
        <taxon>Trichosporeae</taxon>
        <taxon>Loxocarpinae</taxon>
        <taxon>Dorcoceras</taxon>
    </lineage>
</organism>
<name>A0A2Z7CTK0_9LAMI</name>
<dbReference type="AlphaFoldDB" id="A0A2Z7CTK0"/>
<proteinExistence type="predicted"/>
<evidence type="ECO:0000313" key="3">
    <source>
        <dbReference type="Proteomes" id="UP000250235"/>
    </source>
</evidence>
<sequence length="331" mass="38583">MRETGPVELLFMYYELMDPCVYGMIEHAEPLGSLGLNGVGDEPADEYIPTDVVVATKETTDNEESVDKETVEETVETESRIDVSAITNDDAVIRFKVLSNEEEHLVQKEKEEEKKGVETEKEKETEKEATDKGKRVEKIIDSKDTEPLSKQIPEDMMLPSVTEEEPIKIKLGRGIAFKEVNWYKASLPKIDPTDKGKEPLVEEIKGNPAKEMFTLIYQIRVIQIREIRSEVFVSDQITGVLNSSDQRVSDSVQRFGDQIRAYQFRGFVNRSDQIRTIQLTDSVQYRIYLGQRFILQIRSDQRFIRYRIERYFRSDLSMLFVIRFQIRRRFR</sequence>
<keyword evidence="3" id="KW-1185">Reference proteome</keyword>